<comment type="subcellular location">
    <subcellularLocation>
        <location evidence="1">Cytoplasm</location>
    </subcellularLocation>
</comment>
<keyword evidence="8" id="KW-1185">Reference proteome</keyword>
<dbReference type="Pfam" id="PF08240">
    <property type="entry name" value="ADH_N"/>
    <property type="match status" value="1"/>
</dbReference>
<sequence length="306" mass="31674">MSQAIRYTTYGDADVLQLTEVPLPEPGPGQVRIAVRTVGVNALDWKIRKGFFSDGKPLPGPAGTGIELAGTVDAIGDDVSQWQVGQAVFGRSATGGAAATHDLAGADEIFAKPEWLSFEQAAALPVAVETAYRTLRELGVREGQTLLVHAAAGGVGLIATQLARAWGVTVIGTASETNHAFLREVGAIPVTYGEGLADRVRAAAPQGIDAVLDGSGRGVLPDSIALTGDPEKVLTIADPTAAEHGVRFSGRPGPAGLALEAVLPLIEQGKIRTPVDSVYPLQKAADAHRHSENGHLQGKIILTAGQ</sequence>
<keyword evidence="4" id="KW-0521">NADP</keyword>
<dbReference type="InterPro" id="IPR002364">
    <property type="entry name" value="Quin_OxRdtase/zeta-crystal_CS"/>
</dbReference>
<dbReference type="PANTHER" id="PTHR44154:SF1">
    <property type="entry name" value="QUINONE OXIDOREDUCTASE"/>
    <property type="match status" value="1"/>
</dbReference>
<reference evidence="8" key="1">
    <citation type="journal article" date="2019" name="Int. J. Syst. Evol. Microbiol.">
        <title>The Global Catalogue of Microorganisms (GCM) 10K type strain sequencing project: providing services to taxonomists for standard genome sequencing and annotation.</title>
        <authorList>
            <consortium name="The Broad Institute Genomics Platform"/>
            <consortium name="The Broad Institute Genome Sequencing Center for Infectious Disease"/>
            <person name="Wu L."/>
            <person name="Ma J."/>
        </authorList>
    </citation>
    <scope>NUCLEOTIDE SEQUENCE [LARGE SCALE GENOMIC DNA]</scope>
    <source>
        <strain evidence="8">JCM 10649</strain>
    </source>
</reference>
<dbReference type="SUPFAM" id="SSF51735">
    <property type="entry name" value="NAD(P)-binding Rossmann-fold domains"/>
    <property type="match status" value="1"/>
</dbReference>
<dbReference type="InterPro" id="IPR020843">
    <property type="entry name" value="ER"/>
</dbReference>
<dbReference type="RefSeq" id="WP_344084090.1">
    <property type="nucleotide sequence ID" value="NZ_BAAAHB010000001.1"/>
</dbReference>
<evidence type="ECO:0000259" key="6">
    <source>
        <dbReference type="SMART" id="SM00829"/>
    </source>
</evidence>
<comment type="caution">
    <text evidence="7">The sequence shown here is derived from an EMBL/GenBank/DDBJ whole genome shotgun (WGS) entry which is preliminary data.</text>
</comment>
<evidence type="ECO:0000256" key="2">
    <source>
        <dbReference type="ARBA" id="ARBA00011881"/>
    </source>
</evidence>
<dbReference type="EMBL" id="BAAAHB010000001">
    <property type="protein sequence ID" value="GAA0443473.1"/>
    <property type="molecule type" value="Genomic_DNA"/>
</dbReference>
<gene>
    <name evidence="7" type="ORF">GCM10009544_02880</name>
</gene>
<dbReference type="Gene3D" id="3.40.50.720">
    <property type="entry name" value="NAD(P)-binding Rossmann-like Domain"/>
    <property type="match status" value="1"/>
</dbReference>
<keyword evidence="3" id="KW-0963">Cytoplasm</keyword>
<name>A0ABP3J945_9ACTN</name>
<dbReference type="SMART" id="SM00829">
    <property type="entry name" value="PKS_ER"/>
    <property type="match status" value="1"/>
</dbReference>
<evidence type="ECO:0000256" key="1">
    <source>
        <dbReference type="ARBA" id="ARBA00004496"/>
    </source>
</evidence>
<dbReference type="InterPro" id="IPR013154">
    <property type="entry name" value="ADH-like_N"/>
</dbReference>
<dbReference type="PROSITE" id="PS01162">
    <property type="entry name" value="QOR_ZETA_CRYSTAL"/>
    <property type="match status" value="1"/>
</dbReference>
<evidence type="ECO:0000313" key="7">
    <source>
        <dbReference type="EMBL" id="GAA0443473.1"/>
    </source>
</evidence>
<proteinExistence type="predicted"/>
<feature type="domain" description="Enoyl reductase (ER)" evidence="6">
    <location>
        <begin position="11"/>
        <end position="302"/>
    </location>
</feature>
<dbReference type="Pfam" id="PF13602">
    <property type="entry name" value="ADH_zinc_N_2"/>
    <property type="match status" value="1"/>
</dbReference>
<dbReference type="InterPro" id="IPR011032">
    <property type="entry name" value="GroES-like_sf"/>
</dbReference>
<comment type="subunit">
    <text evidence="2">Homotetramer.</text>
</comment>
<dbReference type="Proteomes" id="UP001499895">
    <property type="component" value="Unassembled WGS sequence"/>
</dbReference>
<evidence type="ECO:0000256" key="5">
    <source>
        <dbReference type="ARBA" id="ARBA00022884"/>
    </source>
</evidence>
<dbReference type="PANTHER" id="PTHR44154">
    <property type="entry name" value="QUINONE OXIDOREDUCTASE"/>
    <property type="match status" value="1"/>
</dbReference>
<organism evidence="7 8">
    <name type="scientific">Streptomyces stramineus</name>
    <dbReference type="NCBI Taxonomy" id="173861"/>
    <lineage>
        <taxon>Bacteria</taxon>
        <taxon>Bacillati</taxon>
        <taxon>Actinomycetota</taxon>
        <taxon>Actinomycetes</taxon>
        <taxon>Kitasatosporales</taxon>
        <taxon>Streptomycetaceae</taxon>
        <taxon>Streptomyces</taxon>
    </lineage>
</organism>
<accession>A0ABP3J945</accession>
<dbReference type="Gene3D" id="3.90.180.10">
    <property type="entry name" value="Medium-chain alcohol dehydrogenases, catalytic domain"/>
    <property type="match status" value="1"/>
</dbReference>
<dbReference type="CDD" id="cd05289">
    <property type="entry name" value="MDR_like_2"/>
    <property type="match status" value="1"/>
</dbReference>
<evidence type="ECO:0000256" key="4">
    <source>
        <dbReference type="ARBA" id="ARBA00022857"/>
    </source>
</evidence>
<evidence type="ECO:0000256" key="3">
    <source>
        <dbReference type="ARBA" id="ARBA00022490"/>
    </source>
</evidence>
<keyword evidence="5" id="KW-0694">RNA-binding</keyword>
<dbReference type="InterPro" id="IPR051603">
    <property type="entry name" value="Zinc-ADH_QOR/CCCR"/>
</dbReference>
<dbReference type="SUPFAM" id="SSF50129">
    <property type="entry name" value="GroES-like"/>
    <property type="match status" value="1"/>
</dbReference>
<evidence type="ECO:0000313" key="8">
    <source>
        <dbReference type="Proteomes" id="UP001499895"/>
    </source>
</evidence>
<protein>
    <submittedName>
        <fullName evidence="7">NADP-dependent oxidoreductase</fullName>
    </submittedName>
</protein>
<dbReference type="InterPro" id="IPR036291">
    <property type="entry name" value="NAD(P)-bd_dom_sf"/>
</dbReference>